<comment type="caution">
    <text evidence="8">The sequence shown here is derived from an EMBL/GenBank/DDBJ whole genome shotgun (WGS) entry which is preliminary data.</text>
</comment>
<dbReference type="EMBL" id="JABACJ020000022">
    <property type="protein sequence ID" value="MBU3877777.1"/>
    <property type="molecule type" value="Genomic_DNA"/>
</dbReference>
<dbReference type="RefSeq" id="WP_216244397.1">
    <property type="nucleotide sequence ID" value="NZ_JABACJ020000022.1"/>
</dbReference>
<evidence type="ECO:0000256" key="3">
    <source>
        <dbReference type="ARBA" id="ARBA00023012"/>
    </source>
</evidence>
<evidence type="ECO:0000313" key="9">
    <source>
        <dbReference type="Proteomes" id="UP000723714"/>
    </source>
</evidence>
<name>A0ABS6D845_9FIRM</name>
<protein>
    <submittedName>
        <fullName evidence="8">Response regulator</fullName>
    </submittedName>
</protein>
<dbReference type="Pfam" id="PF00072">
    <property type="entry name" value="Response_reg"/>
    <property type="match status" value="1"/>
</dbReference>
<reference evidence="8 9" key="1">
    <citation type="submission" date="2021-06" db="EMBL/GenBank/DDBJ databases">
        <title>Faecalicatena sp. nov. isolated from porcine feces.</title>
        <authorList>
            <person name="Oh B.S."/>
            <person name="Lee J.H."/>
        </authorList>
    </citation>
    <scope>NUCLEOTIDE SEQUENCE [LARGE SCALE GENOMIC DNA]</scope>
    <source>
        <strain evidence="8 9">AGMB00832</strain>
    </source>
</reference>
<evidence type="ECO:0000256" key="1">
    <source>
        <dbReference type="ARBA" id="ARBA00022490"/>
    </source>
</evidence>
<accession>A0ABS6D845</accession>
<dbReference type="InterPro" id="IPR018060">
    <property type="entry name" value="HTH_AraC"/>
</dbReference>
<keyword evidence="1" id="KW-0963">Cytoplasm</keyword>
<evidence type="ECO:0000256" key="4">
    <source>
        <dbReference type="ARBA" id="ARBA00023125"/>
    </source>
</evidence>
<keyword evidence="9" id="KW-1185">Reference proteome</keyword>
<dbReference type="SMART" id="SM00448">
    <property type="entry name" value="REC"/>
    <property type="match status" value="1"/>
</dbReference>
<keyword evidence="4" id="KW-0238">DNA-binding</keyword>
<gene>
    <name evidence="8" type="ORF">HGO97_018390</name>
</gene>
<dbReference type="PANTHER" id="PTHR42713:SF3">
    <property type="entry name" value="TRANSCRIPTIONAL REGULATORY PROTEIN HPTR"/>
    <property type="match status" value="1"/>
</dbReference>
<evidence type="ECO:0000313" key="8">
    <source>
        <dbReference type="EMBL" id="MBU3877777.1"/>
    </source>
</evidence>
<dbReference type="PROSITE" id="PS50110">
    <property type="entry name" value="RESPONSE_REGULATORY"/>
    <property type="match status" value="1"/>
</dbReference>
<dbReference type="CDD" id="cd17536">
    <property type="entry name" value="REC_YesN-like"/>
    <property type="match status" value="1"/>
</dbReference>
<feature type="domain" description="Response regulatory" evidence="7">
    <location>
        <begin position="3"/>
        <end position="120"/>
    </location>
</feature>
<proteinExistence type="predicted"/>
<feature type="domain" description="HTH araC/xylS-type" evidence="6">
    <location>
        <begin position="394"/>
        <end position="493"/>
    </location>
</feature>
<evidence type="ECO:0000259" key="6">
    <source>
        <dbReference type="PROSITE" id="PS01124"/>
    </source>
</evidence>
<keyword evidence="3" id="KW-0902">Two-component regulatory system</keyword>
<dbReference type="PROSITE" id="PS01124">
    <property type="entry name" value="HTH_ARAC_FAMILY_2"/>
    <property type="match status" value="1"/>
</dbReference>
<dbReference type="SMART" id="SM00342">
    <property type="entry name" value="HTH_ARAC"/>
    <property type="match status" value="1"/>
</dbReference>
<keyword evidence="2 5" id="KW-0597">Phosphoprotein</keyword>
<dbReference type="Proteomes" id="UP000723714">
    <property type="component" value="Unassembled WGS sequence"/>
</dbReference>
<evidence type="ECO:0000256" key="5">
    <source>
        <dbReference type="PROSITE-ProRule" id="PRU00169"/>
    </source>
</evidence>
<evidence type="ECO:0000259" key="7">
    <source>
        <dbReference type="PROSITE" id="PS50110"/>
    </source>
</evidence>
<organism evidence="8 9">
    <name type="scientific">Faecalicatena faecalis</name>
    <dbReference type="NCBI Taxonomy" id="2726362"/>
    <lineage>
        <taxon>Bacteria</taxon>
        <taxon>Bacillati</taxon>
        <taxon>Bacillota</taxon>
        <taxon>Clostridia</taxon>
        <taxon>Lachnospirales</taxon>
        <taxon>Lachnospiraceae</taxon>
        <taxon>Faecalicatena</taxon>
    </lineage>
</organism>
<dbReference type="InterPro" id="IPR051552">
    <property type="entry name" value="HptR"/>
</dbReference>
<dbReference type="PANTHER" id="PTHR42713">
    <property type="entry name" value="HISTIDINE KINASE-RELATED"/>
    <property type="match status" value="1"/>
</dbReference>
<dbReference type="InterPro" id="IPR001789">
    <property type="entry name" value="Sig_transdc_resp-reg_receiver"/>
</dbReference>
<feature type="modified residue" description="4-aspartylphosphate" evidence="5">
    <location>
        <position position="55"/>
    </location>
</feature>
<dbReference type="Pfam" id="PF12833">
    <property type="entry name" value="HTH_18"/>
    <property type="match status" value="1"/>
</dbReference>
<evidence type="ECO:0000256" key="2">
    <source>
        <dbReference type="ARBA" id="ARBA00022553"/>
    </source>
</evidence>
<sequence length="495" mass="58199">MYRILVVDDEPIGLNHVRMILEKKCPQFEIIGTAENGAEALELIRRDQPDILITDIRMPIMDGIALVSQVKKEFPEILSVIVSGYSEFEYAKSALRSGVCDYLLKPLVPSDMMALMERMEIRLNSLYHEKRTQILRSLCHKEVVDDETKMKQYFSSEAYYAVIFRWNGLPSRFIKKHGVEIFSMEEEKIYIYGRDEMEALYLIPREIVFQSTFPEFLEKLFRREQKQNRGSYVTGVFCEVEISIGQLADVAERLYRKLDESLIIGKNQLTGLESDIPAVHVSEAEKRILENVEQLIRCCQYQQISEELHNIFSVWKMEERSQLYMESEIKYILRLLQNACPLEMKSAEIEYMLDDVFYYAADMEELENSLVLLMKQCIPNVRKERIDDKEQLFRSILAYLNTHIKEPLTLGDICRKFGVSQTSLSRMFRAYKETSFTNYLTEMRMDQAKRIMQQEPSAYVKDIAERVGYLDQFYFSRIFRSVTGVCPKEYMERAM</sequence>